<dbReference type="GO" id="GO:0005576">
    <property type="term" value="C:extracellular region"/>
    <property type="evidence" value="ECO:0007669"/>
    <property type="project" value="UniProtKB-SubCell"/>
</dbReference>
<evidence type="ECO:0000256" key="7">
    <source>
        <dbReference type="ARBA" id="ARBA00023316"/>
    </source>
</evidence>
<evidence type="ECO:0000256" key="9">
    <source>
        <dbReference type="ARBA" id="ARBA00038929"/>
    </source>
</evidence>
<dbReference type="EC" id="3.2.1.58" evidence="9"/>
<name>A0A9P8JZK9_AURME</name>
<dbReference type="GO" id="GO:0004338">
    <property type="term" value="F:glucan exo-1,3-beta-glucosidase activity"/>
    <property type="evidence" value="ECO:0007669"/>
    <property type="project" value="UniProtKB-EC"/>
</dbReference>
<dbReference type="GO" id="GO:0009251">
    <property type="term" value="P:glucan catabolic process"/>
    <property type="evidence" value="ECO:0007669"/>
    <property type="project" value="TreeGrafter"/>
</dbReference>
<dbReference type="SUPFAM" id="SSF51445">
    <property type="entry name" value="(Trans)glycosidases"/>
    <property type="match status" value="1"/>
</dbReference>
<keyword evidence="13" id="KW-1185">Reference proteome</keyword>
<dbReference type="SUPFAM" id="SSF50978">
    <property type="entry name" value="WD40 repeat-like"/>
    <property type="match status" value="1"/>
</dbReference>
<dbReference type="GO" id="GO:0071555">
    <property type="term" value="P:cell wall organization"/>
    <property type="evidence" value="ECO:0007669"/>
    <property type="project" value="UniProtKB-KW"/>
</dbReference>
<dbReference type="InterPro" id="IPR036322">
    <property type="entry name" value="WD40_repeat_dom_sf"/>
</dbReference>
<sequence length="684" mass="75155">MTVSATAHGVVFDSTRLAAGAEDGEVRVWDRTSGTLLASLNNGIDRPAQIRARNGTLISTGKNVALTFRNKSWLGEDHTVLAHESFIVALYMTDTDLFTGGMDGVVKKWDLQSGNLTQEMSTRYRKLHVIVIDQQVVIAVSTDDAHTALEVAMKTTTFIAGLLGLAAALPQASIQESSSTIAQTSTTTVASPQDVPQATSLAQAAAVNVSLAVDVPAEVLDTTSVQSDSPALLTTNPIKSGEFLSLSDFISPDLSLDDIPPVSVNSSTISKRDLFGLFGFSSSRGPFVNFLRVAAQIFVRAQKTLVFWTCPQWIFPVPNTFPGWRNYKSNGVNLGGWLVLEKNIQPSFFTDNAPSAIDEDSFCSTLGLAKCGSLLEQRYNSYITYQDIDYFASFGVNTLRIPVGYWAYMPAIAGDHYYTGGQKLAMHKIAQYAISRYNMHVVVDLHGLPGGQNGLDNQGRTGQLTWWNNQTAFDLSLELVRRATDDILLQPNSGSYTISLINEPLPALYFFGQTKDSIAYLNKYYTAALKEIRKRSKTLPVAISDGFIGPQTWDPYWTNVDDHLVIDTHIYFFTGGAYSYDAAYGACYLAKSYQNASNPTFIGEWSVQATSFNHLGDNTRKDFFRSQLQAYTHYLSGGMFWNGKHDGNAIVGDDGSEQKYYWSWEILASEGIVPRPGDQLQALC</sequence>
<feature type="domain" description="Glycoside hydrolase family 5" evidence="11">
    <location>
        <begin position="379"/>
        <end position="615"/>
    </location>
</feature>
<dbReference type="PANTHER" id="PTHR31297:SF1">
    <property type="entry name" value="GLUCAN 1,3-BETA-GLUCOSIDASE I_II-RELATED"/>
    <property type="match status" value="1"/>
</dbReference>
<comment type="caution">
    <text evidence="12">The sequence shown here is derived from an EMBL/GenBank/DDBJ whole genome shotgun (WGS) entry which is preliminary data.</text>
</comment>
<gene>
    <name evidence="12" type="ORF">KCU98_g3580</name>
</gene>
<accession>A0A9P8JZK9</accession>
<dbReference type="InterPro" id="IPR001680">
    <property type="entry name" value="WD40_rpt"/>
</dbReference>
<dbReference type="InterPro" id="IPR017853">
    <property type="entry name" value="GH"/>
</dbReference>
<evidence type="ECO:0000256" key="4">
    <source>
        <dbReference type="ARBA" id="ARBA00022729"/>
    </source>
</evidence>
<evidence type="ECO:0000256" key="6">
    <source>
        <dbReference type="ARBA" id="ARBA00023295"/>
    </source>
</evidence>
<evidence type="ECO:0000256" key="8">
    <source>
        <dbReference type="ARBA" id="ARBA00036824"/>
    </source>
</evidence>
<dbReference type="Gene3D" id="2.130.10.10">
    <property type="entry name" value="YVTN repeat-like/Quinoprotein amine dehydrogenase"/>
    <property type="match status" value="1"/>
</dbReference>
<keyword evidence="10" id="KW-0853">WD repeat</keyword>
<evidence type="ECO:0000256" key="3">
    <source>
        <dbReference type="ARBA" id="ARBA00022525"/>
    </source>
</evidence>
<protein>
    <recommendedName>
        <fullName evidence="9">glucan 1,3-beta-glucosidase</fullName>
        <ecNumber evidence="9">3.2.1.58</ecNumber>
    </recommendedName>
</protein>
<feature type="non-terminal residue" evidence="12">
    <location>
        <position position="1"/>
    </location>
</feature>
<keyword evidence="5 12" id="KW-0378">Hydrolase</keyword>
<dbReference type="GO" id="GO:0009986">
    <property type="term" value="C:cell surface"/>
    <property type="evidence" value="ECO:0007669"/>
    <property type="project" value="TreeGrafter"/>
</dbReference>
<dbReference type="Proteomes" id="UP000729357">
    <property type="component" value="Unassembled WGS sequence"/>
</dbReference>
<dbReference type="InterPro" id="IPR050386">
    <property type="entry name" value="Glycosyl_hydrolase_5"/>
</dbReference>
<comment type="catalytic activity">
    <reaction evidence="8">
        <text>Successive hydrolysis of beta-D-glucose units from the non-reducing ends of (1-&gt;3)-beta-D-glucans, releasing alpha-glucose.</text>
        <dbReference type="EC" id="3.2.1.58"/>
    </reaction>
</comment>
<keyword evidence="3" id="KW-0964">Secreted</keyword>
<dbReference type="Gene3D" id="3.20.20.80">
    <property type="entry name" value="Glycosidases"/>
    <property type="match status" value="1"/>
</dbReference>
<evidence type="ECO:0000256" key="2">
    <source>
        <dbReference type="ARBA" id="ARBA00005641"/>
    </source>
</evidence>
<dbReference type="PANTHER" id="PTHR31297">
    <property type="entry name" value="GLUCAN ENDO-1,6-BETA-GLUCOSIDASE B"/>
    <property type="match status" value="1"/>
</dbReference>
<keyword evidence="6" id="KW-0326">Glycosidase</keyword>
<feature type="repeat" description="WD" evidence="10">
    <location>
        <begin position="13"/>
        <end position="39"/>
    </location>
</feature>
<evidence type="ECO:0000259" key="11">
    <source>
        <dbReference type="Pfam" id="PF00150"/>
    </source>
</evidence>
<proteinExistence type="inferred from homology"/>
<feature type="repeat" description="WD" evidence="10">
    <location>
        <begin position="80"/>
        <end position="119"/>
    </location>
</feature>
<organism evidence="12 13">
    <name type="scientific">Aureobasidium melanogenum</name>
    <name type="common">Aureobasidium pullulans var. melanogenum</name>
    <dbReference type="NCBI Taxonomy" id="46634"/>
    <lineage>
        <taxon>Eukaryota</taxon>
        <taxon>Fungi</taxon>
        <taxon>Dikarya</taxon>
        <taxon>Ascomycota</taxon>
        <taxon>Pezizomycotina</taxon>
        <taxon>Dothideomycetes</taxon>
        <taxon>Dothideomycetidae</taxon>
        <taxon>Dothideales</taxon>
        <taxon>Saccotheciaceae</taxon>
        <taxon>Aureobasidium</taxon>
    </lineage>
</organism>
<evidence type="ECO:0000313" key="12">
    <source>
        <dbReference type="EMBL" id="KAG9987097.1"/>
    </source>
</evidence>
<evidence type="ECO:0000256" key="1">
    <source>
        <dbReference type="ARBA" id="ARBA00004613"/>
    </source>
</evidence>
<dbReference type="PROSITE" id="PS50082">
    <property type="entry name" value="WD_REPEATS_2"/>
    <property type="match status" value="2"/>
</dbReference>
<evidence type="ECO:0000256" key="10">
    <source>
        <dbReference type="PROSITE-ProRule" id="PRU00221"/>
    </source>
</evidence>
<dbReference type="InterPro" id="IPR015943">
    <property type="entry name" value="WD40/YVTN_repeat-like_dom_sf"/>
</dbReference>
<comment type="subcellular location">
    <subcellularLocation>
        <location evidence="1">Secreted</location>
    </subcellularLocation>
</comment>
<reference evidence="12" key="1">
    <citation type="journal article" date="2021" name="J Fungi (Basel)">
        <title>Virulence traits and population genomics of the black yeast Aureobasidium melanogenum.</title>
        <authorList>
            <person name="Cernosa A."/>
            <person name="Sun X."/>
            <person name="Gostincar C."/>
            <person name="Fang C."/>
            <person name="Gunde-Cimerman N."/>
            <person name="Song Z."/>
        </authorList>
    </citation>
    <scope>NUCLEOTIDE SEQUENCE</scope>
    <source>
        <strain evidence="12">EXF-9298</strain>
    </source>
</reference>
<dbReference type="AlphaFoldDB" id="A0A9P8JZK9"/>
<dbReference type="EMBL" id="JAHFXS010000252">
    <property type="protein sequence ID" value="KAG9987097.1"/>
    <property type="molecule type" value="Genomic_DNA"/>
</dbReference>
<reference evidence="12" key="2">
    <citation type="submission" date="2021-08" db="EMBL/GenBank/DDBJ databases">
        <authorList>
            <person name="Gostincar C."/>
            <person name="Sun X."/>
            <person name="Song Z."/>
            <person name="Gunde-Cimerman N."/>
        </authorList>
    </citation>
    <scope>NUCLEOTIDE SEQUENCE</scope>
    <source>
        <strain evidence="12">EXF-9298</strain>
    </source>
</reference>
<evidence type="ECO:0000256" key="5">
    <source>
        <dbReference type="ARBA" id="ARBA00022801"/>
    </source>
</evidence>
<dbReference type="InterPro" id="IPR001547">
    <property type="entry name" value="Glyco_hydro_5"/>
</dbReference>
<dbReference type="Pfam" id="PF00150">
    <property type="entry name" value="Cellulase"/>
    <property type="match status" value="1"/>
</dbReference>
<evidence type="ECO:0000313" key="13">
    <source>
        <dbReference type="Proteomes" id="UP000729357"/>
    </source>
</evidence>
<keyword evidence="7" id="KW-0961">Cell wall biogenesis/degradation</keyword>
<comment type="similarity">
    <text evidence="2">Belongs to the glycosyl hydrolase 5 (cellulase A) family.</text>
</comment>
<keyword evidence="4" id="KW-0732">Signal</keyword>